<feature type="domain" description="DUF7798" evidence="1">
    <location>
        <begin position="59"/>
        <end position="272"/>
    </location>
</feature>
<dbReference type="PANTHER" id="PTHR36011:SF1">
    <property type="entry name" value="BAT2 DOMAIN PROTEIN"/>
    <property type="match status" value="1"/>
</dbReference>
<dbReference type="Pfam" id="PF25074">
    <property type="entry name" value="DUF7798"/>
    <property type="match status" value="1"/>
</dbReference>
<protein>
    <recommendedName>
        <fullName evidence="1">DUF7798 domain-containing protein</fullName>
    </recommendedName>
</protein>
<name>A0AAD4SXI3_9MAGN</name>
<dbReference type="EMBL" id="JAJJMB010008071">
    <property type="protein sequence ID" value="KAI3925904.1"/>
    <property type="molecule type" value="Genomic_DNA"/>
</dbReference>
<gene>
    <name evidence="2" type="ORF">MKW98_028040</name>
</gene>
<sequence length="275" mass="29796">MDLLITETGMEVDKNPEAGQQADEEQIFEEVSFDRCFYIYGGPEQLEELEALSSHYTFLSTEGDENGADSDKGKQVETVEGSGDEMKILRDASVSKDADMAAGFATSLAGIAVNEIIQRTAGRLKGIHSEGVHRLSEFCCSVVTQLFMLGISIISSANKAQNEETEQEDMKIEWPEDSFERAKLIRSKAQSMAGDVESVSNSFITGISDVVEAYQAAIKVATANVHDGLPKTSVQEKADAISDHLHADQATALDKIQEGLQFLAFVVISSSMPSA</sequence>
<evidence type="ECO:0000313" key="3">
    <source>
        <dbReference type="Proteomes" id="UP001202328"/>
    </source>
</evidence>
<organism evidence="2 3">
    <name type="scientific">Papaver atlanticum</name>
    <dbReference type="NCBI Taxonomy" id="357466"/>
    <lineage>
        <taxon>Eukaryota</taxon>
        <taxon>Viridiplantae</taxon>
        <taxon>Streptophyta</taxon>
        <taxon>Embryophyta</taxon>
        <taxon>Tracheophyta</taxon>
        <taxon>Spermatophyta</taxon>
        <taxon>Magnoliopsida</taxon>
        <taxon>Ranunculales</taxon>
        <taxon>Papaveraceae</taxon>
        <taxon>Papaveroideae</taxon>
        <taxon>Papaver</taxon>
    </lineage>
</organism>
<evidence type="ECO:0000259" key="1">
    <source>
        <dbReference type="Pfam" id="PF25074"/>
    </source>
</evidence>
<reference evidence="2" key="1">
    <citation type="submission" date="2022-04" db="EMBL/GenBank/DDBJ databases">
        <title>A functionally conserved STORR gene fusion in Papaver species that diverged 16.8 million years ago.</title>
        <authorList>
            <person name="Catania T."/>
        </authorList>
    </citation>
    <scope>NUCLEOTIDE SEQUENCE</scope>
    <source>
        <strain evidence="2">S-188037</strain>
    </source>
</reference>
<dbReference type="Proteomes" id="UP001202328">
    <property type="component" value="Unassembled WGS sequence"/>
</dbReference>
<proteinExistence type="predicted"/>
<dbReference type="InterPro" id="IPR056700">
    <property type="entry name" value="DUF7798"/>
</dbReference>
<dbReference type="PANTHER" id="PTHR36011">
    <property type="entry name" value="BAT2 DOMAIN PROTEIN"/>
    <property type="match status" value="1"/>
</dbReference>
<keyword evidence="3" id="KW-1185">Reference proteome</keyword>
<evidence type="ECO:0000313" key="2">
    <source>
        <dbReference type="EMBL" id="KAI3925904.1"/>
    </source>
</evidence>
<dbReference type="AlphaFoldDB" id="A0AAD4SXI3"/>
<accession>A0AAD4SXI3</accession>
<comment type="caution">
    <text evidence="2">The sequence shown here is derived from an EMBL/GenBank/DDBJ whole genome shotgun (WGS) entry which is preliminary data.</text>
</comment>